<dbReference type="SUPFAM" id="SSF110997">
    <property type="entry name" value="Sporulation related repeat"/>
    <property type="match status" value="1"/>
</dbReference>
<keyword evidence="10" id="KW-1185">Reference proteome</keyword>
<dbReference type="SUPFAM" id="SSF50685">
    <property type="entry name" value="Barwin-like endoglucanases"/>
    <property type="match status" value="1"/>
</dbReference>
<dbReference type="EMBL" id="JBHRYA010000007">
    <property type="protein sequence ID" value="MFC3716544.1"/>
    <property type="molecule type" value="Genomic_DNA"/>
</dbReference>
<feature type="domain" description="SPOR" evidence="8">
    <location>
        <begin position="387"/>
        <end position="466"/>
    </location>
</feature>
<evidence type="ECO:0000313" key="9">
    <source>
        <dbReference type="EMBL" id="MFC3716544.1"/>
    </source>
</evidence>
<evidence type="ECO:0000256" key="5">
    <source>
        <dbReference type="RuleBase" id="RU003495"/>
    </source>
</evidence>
<comment type="caution">
    <text evidence="9">The sequence shown here is derived from an EMBL/GenBank/DDBJ whole genome shotgun (WGS) entry which is preliminary data.</text>
</comment>
<dbReference type="Pfam" id="PF03330">
    <property type="entry name" value="DPBB_1"/>
    <property type="match status" value="1"/>
</dbReference>
<protein>
    <recommendedName>
        <fullName evidence="4">Endolytic peptidoglycan transglycosylase RlpA</fullName>
        <ecNumber evidence="4">4.2.2.-</ecNumber>
    </recommendedName>
</protein>
<dbReference type="RefSeq" id="WP_386743784.1">
    <property type="nucleotide sequence ID" value="NZ_JBHRYA010000007.1"/>
</dbReference>
<keyword evidence="3 4" id="KW-0961">Cell wall biogenesis/degradation</keyword>
<feature type="signal peptide" evidence="7">
    <location>
        <begin position="1"/>
        <end position="22"/>
    </location>
</feature>
<dbReference type="PROSITE" id="PS51257">
    <property type="entry name" value="PROKAR_LIPOPROTEIN"/>
    <property type="match status" value="1"/>
</dbReference>
<evidence type="ECO:0000256" key="1">
    <source>
        <dbReference type="ARBA" id="ARBA00022729"/>
    </source>
</evidence>
<dbReference type="PANTHER" id="PTHR34183">
    <property type="entry name" value="ENDOLYTIC PEPTIDOGLYCAN TRANSGLYCOSYLASE RLPA"/>
    <property type="match status" value="1"/>
</dbReference>
<dbReference type="InterPro" id="IPR034718">
    <property type="entry name" value="RlpA"/>
</dbReference>
<keyword evidence="4" id="KW-0472">Membrane</keyword>
<dbReference type="PROSITE" id="PS51724">
    <property type="entry name" value="SPOR"/>
    <property type="match status" value="1"/>
</dbReference>
<dbReference type="PANTHER" id="PTHR34183:SF1">
    <property type="entry name" value="ENDOLYTIC PEPTIDOGLYCAN TRANSGLYCOSYLASE RLPA"/>
    <property type="match status" value="1"/>
</dbReference>
<comment type="similarity">
    <text evidence="4 5">Belongs to the RlpA family.</text>
</comment>
<dbReference type="Gene3D" id="3.30.70.1070">
    <property type="entry name" value="Sporulation related repeat"/>
    <property type="match status" value="1"/>
</dbReference>
<dbReference type="InterPro" id="IPR012997">
    <property type="entry name" value="RplA"/>
</dbReference>
<dbReference type="InterPro" id="IPR036908">
    <property type="entry name" value="RlpA-like_sf"/>
</dbReference>
<evidence type="ECO:0000313" key="10">
    <source>
        <dbReference type="Proteomes" id="UP001595705"/>
    </source>
</evidence>
<dbReference type="EC" id="4.2.2.-" evidence="4"/>
<keyword evidence="4" id="KW-1003">Cell membrane</keyword>
<comment type="subcellular location">
    <subcellularLocation>
        <location evidence="4">Cell membrane</location>
        <topology evidence="4">Lipid-anchor</topology>
    </subcellularLocation>
</comment>
<keyword evidence="4" id="KW-0449">Lipoprotein</keyword>
<sequence>MRTAATARVLPVLAALAALALAGCASGPEKSASEPGPAADDGSRQSSSDRRSPYAPAQEDLSKRGHYTAGGLYAPHIKDTVPDELPDVDAIPEPEVVAEPRSRYGNRSPYKVLGKSYKVLDSAEGYDETGMASYYGNKFHGRRTSNLEVYDMYAFTAAHKSLPLPSFARVTNLDNGKSVVVRVNDRGPFHDGRIIDLSYAAAVKIGIRDRGTGRVEVVGLTPGENARNDRGAVAANEPASAPAAATTTGNGALQLPPGVRIATGKPQPAAPSAMDRLVEGGLAEGVVPAASATAAVPAAAAVTPAPAPATAPAGELDWRFDMRQDGKAMTADEFDAWMRARRARVATGKAGKPDPYGSAAPGAPAPETIAAAQEADAGVVAPVPPLPAVASGVTLQVAAFGARANAERALAMLRGAGVSGARLLDAVSAGKQVWRVRVGPVDSAKIPELSARVAGLGFGQPQVVRD</sequence>
<evidence type="ECO:0000256" key="2">
    <source>
        <dbReference type="ARBA" id="ARBA00023239"/>
    </source>
</evidence>
<feature type="compositionally biased region" description="Basic and acidic residues" evidence="6">
    <location>
        <begin position="41"/>
        <end position="52"/>
    </location>
</feature>
<keyword evidence="1 7" id="KW-0732">Signal</keyword>
<dbReference type="Gene3D" id="2.40.40.10">
    <property type="entry name" value="RlpA-like domain"/>
    <property type="match status" value="1"/>
</dbReference>
<dbReference type="HAMAP" id="MF_02071">
    <property type="entry name" value="RlpA"/>
    <property type="match status" value="1"/>
</dbReference>
<dbReference type="InterPro" id="IPR009009">
    <property type="entry name" value="RlpA-like_DPBB"/>
</dbReference>
<evidence type="ECO:0000256" key="7">
    <source>
        <dbReference type="SAM" id="SignalP"/>
    </source>
</evidence>
<dbReference type="Proteomes" id="UP001595705">
    <property type="component" value="Unassembled WGS sequence"/>
</dbReference>
<comment type="function">
    <text evidence="4">Lytic transglycosylase with a strong preference for naked glycan strands that lack stem peptides.</text>
</comment>
<name>A0ABV7XMZ7_9GAMM</name>
<accession>A0ABV7XMZ7</accession>
<dbReference type="InterPro" id="IPR036680">
    <property type="entry name" value="SPOR-like_sf"/>
</dbReference>
<evidence type="ECO:0000256" key="6">
    <source>
        <dbReference type="SAM" id="MobiDB-lite"/>
    </source>
</evidence>
<reference evidence="10" key="1">
    <citation type="journal article" date="2019" name="Int. J. Syst. Evol. Microbiol.">
        <title>The Global Catalogue of Microorganisms (GCM) 10K type strain sequencing project: providing services to taxonomists for standard genome sequencing and annotation.</title>
        <authorList>
            <consortium name="The Broad Institute Genomics Platform"/>
            <consortium name="The Broad Institute Genome Sequencing Center for Infectious Disease"/>
            <person name="Wu L."/>
            <person name="Ma J."/>
        </authorList>
    </citation>
    <scope>NUCLEOTIDE SEQUENCE [LARGE SCALE GENOMIC DNA]</scope>
    <source>
        <strain evidence="10">KCTC 42441</strain>
    </source>
</reference>
<dbReference type="InterPro" id="IPR007730">
    <property type="entry name" value="SPOR-like_dom"/>
</dbReference>
<evidence type="ECO:0000259" key="8">
    <source>
        <dbReference type="PROSITE" id="PS51724"/>
    </source>
</evidence>
<dbReference type="Pfam" id="PF05036">
    <property type="entry name" value="SPOR"/>
    <property type="match status" value="1"/>
</dbReference>
<dbReference type="NCBIfam" id="TIGR00413">
    <property type="entry name" value="rlpA"/>
    <property type="match status" value="1"/>
</dbReference>
<proteinExistence type="inferred from homology"/>
<feature type="chain" id="PRO_5045652418" description="Endolytic peptidoglycan transglycosylase RlpA" evidence="7">
    <location>
        <begin position="23"/>
        <end position="466"/>
    </location>
</feature>
<organism evidence="9 10">
    <name type="scientific">Luteimonas soli</name>
    <dbReference type="NCBI Taxonomy" id="1648966"/>
    <lineage>
        <taxon>Bacteria</taxon>
        <taxon>Pseudomonadati</taxon>
        <taxon>Pseudomonadota</taxon>
        <taxon>Gammaproteobacteria</taxon>
        <taxon>Lysobacterales</taxon>
        <taxon>Lysobacteraceae</taxon>
        <taxon>Luteimonas</taxon>
    </lineage>
</organism>
<evidence type="ECO:0000256" key="4">
    <source>
        <dbReference type="HAMAP-Rule" id="MF_02071"/>
    </source>
</evidence>
<keyword evidence="2 4" id="KW-0456">Lyase</keyword>
<evidence type="ECO:0000256" key="3">
    <source>
        <dbReference type="ARBA" id="ARBA00023316"/>
    </source>
</evidence>
<feature type="region of interest" description="Disordered" evidence="6">
    <location>
        <begin position="26"/>
        <end position="61"/>
    </location>
</feature>
<dbReference type="CDD" id="cd22268">
    <property type="entry name" value="DPBB_RlpA-like"/>
    <property type="match status" value="1"/>
</dbReference>
<keyword evidence="4" id="KW-0564">Palmitate</keyword>
<gene>
    <name evidence="4" type="primary">rlpA</name>
    <name evidence="9" type="ORF">ACFONC_10295</name>
</gene>